<comment type="caution">
    <text evidence="1">The sequence shown here is derived from an EMBL/GenBank/DDBJ whole genome shotgun (WGS) entry which is preliminary data.</text>
</comment>
<name>A0A6A4SF22_SCOMX</name>
<dbReference type="EMBL" id="VEVO01000014">
    <property type="protein sequence ID" value="KAF0031129.1"/>
    <property type="molecule type" value="Genomic_DNA"/>
</dbReference>
<reference evidence="1 2" key="1">
    <citation type="submission" date="2019-06" db="EMBL/GenBank/DDBJ databases">
        <title>Draft genomes of female and male turbot (Scophthalmus maximus).</title>
        <authorList>
            <person name="Xu H."/>
            <person name="Xu X.-W."/>
            <person name="Shao C."/>
            <person name="Chen S."/>
        </authorList>
    </citation>
    <scope>NUCLEOTIDE SEQUENCE [LARGE SCALE GENOMIC DNA]</scope>
    <source>
        <strain evidence="1">Ysfricsl-2016a</strain>
        <tissue evidence="1">Blood</tissue>
    </source>
</reference>
<sequence>MRRRVNEATERQGVILRGELPLSCLDRDRLNRFGSCCLSLSFLLSEREQIEFRKRVSRLSLCDTNPDGHTANTKQH</sequence>
<proteinExistence type="predicted"/>
<evidence type="ECO:0000313" key="1">
    <source>
        <dbReference type="EMBL" id="KAF0031129.1"/>
    </source>
</evidence>
<dbReference type="Proteomes" id="UP000438429">
    <property type="component" value="Unassembled WGS sequence"/>
</dbReference>
<gene>
    <name evidence="1" type="ORF">F2P81_015684</name>
</gene>
<protein>
    <submittedName>
        <fullName evidence="1">Uncharacterized protein</fullName>
    </submittedName>
</protein>
<evidence type="ECO:0000313" key="2">
    <source>
        <dbReference type="Proteomes" id="UP000438429"/>
    </source>
</evidence>
<organism evidence="1 2">
    <name type="scientific">Scophthalmus maximus</name>
    <name type="common">Turbot</name>
    <name type="synonym">Psetta maxima</name>
    <dbReference type="NCBI Taxonomy" id="52904"/>
    <lineage>
        <taxon>Eukaryota</taxon>
        <taxon>Metazoa</taxon>
        <taxon>Chordata</taxon>
        <taxon>Craniata</taxon>
        <taxon>Vertebrata</taxon>
        <taxon>Euteleostomi</taxon>
        <taxon>Actinopterygii</taxon>
        <taxon>Neopterygii</taxon>
        <taxon>Teleostei</taxon>
        <taxon>Neoteleostei</taxon>
        <taxon>Acanthomorphata</taxon>
        <taxon>Carangaria</taxon>
        <taxon>Pleuronectiformes</taxon>
        <taxon>Pleuronectoidei</taxon>
        <taxon>Scophthalmidae</taxon>
        <taxon>Scophthalmus</taxon>
    </lineage>
</organism>
<accession>A0A6A4SF22</accession>
<dbReference type="AlphaFoldDB" id="A0A6A4SF22"/>